<comment type="caution">
    <text evidence="1">The sequence shown here is derived from an EMBL/GenBank/DDBJ whole genome shotgun (WGS) entry which is preliminary data.</text>
</comment>
<dbReference type="AlphaFoldDB" id="A0A9D4V4D3"/>
<accession>A0A9D4V4D3</accession>
<gene>
    <name evidence="1" type="ORF">GOP47_0004818</name>
</gene>
<protein>
    <submittedName>
        <fullName evidence="1">Uncharacterized protein</fullName>
    </submittedName>
</protein>
<evidence type="ECO:0000313" key="1">
    <source>
        <dbReference type="EMBL" id="KAI5079339.1"/>
    </source>
</evidence>
<keyword evidence="2" id="KW-1185">Reference proteome</keyword>
<dbReference type="EMBL" id="JABFUD020000005">
    <property type="protein sequence ID" value="KAI5079339.1"/>
    <property type="molecule type" value="Genomic_DNA"/>
</dbReference>
<dbReference type="Proteomes" id="UP000886520">
    <property type="component" value="Chromosome 5"/>
</dbReference>
<name>A0A9D4V4D3_ADICA</name>
<evidence type="ECO:0000313" key="2">
    <source>
        <dbReference type="Proteomes" id="UP000886520"/>
    </source>
</evidence>
<reference evidence="1 2" key="1">
    <citation type="submission" date="2021-01" db="EMBL/GenBank/DDBJ databases">
        <title>Adiantum capillus-veneris genome.</title>
        <authorList>
            <person name="Fang Y."/>
            <person name="Liao Q."/>
        </authorList>
    </citation>
    <scope>NUCLEOTIDE SEQUENCE [LARGE SCALE GENOMIC DNA]</scope>
    <source>
        <strain evidence="1">H3</strain>
        <tissue evidence="1">Leaf</tissue>
    </source>
</reference>
<organism evidence="1 2">
    <name type="scientific">Adiantum capillus-veneris</name>
    <name type="common">Maidenhair fern</name>
    <dbReference type="NCBI Taxonomy" id="13818"/>
    <lineage>
        <taxon>Eukaryota</taxon>
        <taxon>Viridiplantae</taxon>
        <taxon>Streptophyta</taxon>
        <taxon>Embryophyta</taxon>
        <taxon>Tracheophyta</taxon>
        <taxon>Polypodiopsida</taxon>
        <taxon>Polypodiidae</taxon>
        <taxon>Polypodiales</taxon>
        <taxon>Pteridineae</taxon>
        <taxon>Pteridaceae</taxon>
        <taxon>Vittarioideae</taxon>
        <taxon>Adiantum</taxon>
    </lineage>
</organism>
<proteinExistence type="predicted"/>
<sequence>MVSFVVLQNLHGGGTIWDWNHGHFINRNILFVEIKKRLVVKCNNFVFQTCICRRLMSLSGGNEFPRIV</sequence>